<feature type="compositionally biased region" description="Basic and acidic residues" evidence="14">
    <location>
        <begin position="259"/>
        <end position="271"/>
    </location>
</feature>
<evidence type="ECO:0000256" key="5">
    <source>
        <dbReference type="ARBA" id="ARBA00022490"/>
    </source>
</evidence>
<feature type="domain" description="Tr-type G" evidence="15">
    <location>
        <begin position="365"/>
        <end position="585"/>
    </location>
</feature>
<feature type="compositionally biased region" description="Basic and acidic residues" evidence="14">
    <location>
        <begin position="25"/>
        <end position="59"/>
    </location>
</feature>
<dbReference type="NCBIfam" id="NF003078">
    <property type="entry name" value="PRK04004.1"/>
    <property type="match status" value="1"/>
</dbReference>
<feature type="compositionally biased region" description="Low complexity" evidence="14">
    <location>
        <begin position="104"/>
        <end position="115"/>
    </location>
</feature>
<dbReference type="InterPro" id="IPR029459">
    <property type="entry name" value="EFTU-type"/>
</dbReference>
<gene>
    <name evidence="16" type="ORF">PPENT_87.1.T1200151</name>
</gene>
<sequence length="960" mass="110193">MSKFLQSESEGSDQESQNQGSKFLQIKEENEVEEKGAQEIKESKNVKQETKKNKNKKDDSDDELDKLLAQKATQEQELDEEAKKKAEKKKEKKAKQAEKKKNQPEQQQQQQQAQVPEKKPEKPGKKPNAAALKALEMQKIKEEEQRRIREEEERLRREEEERIRQEKEEEERRKKEQEDKAAEKKRKKEELIKKGVFKTKKQLEEEEKIKFMREQLGIKLEDAGNTSNVVKKNKKKPGQQNNQAEPTVQKQTENIQPEQKVEEKQQEKQPEKQQQVAKQIQQQPQQQQKSKEEVITQKNEAEEIESWEQFVEEGEVEQLQQEKEKQEKQQVEAQKKQQEQQNQQQSYSSTTKKEILDLYKPVGELRSPICCILGHVDTGKTTLLDKIRNTNVQEGEAGGITQQIGATFFPAKKLKEELIKTQQFYQVDCNIPGLLIIDTPGHESFSNLRTRGSSLCDLAILVIDLMHGLENQTLESLELLKIRKTPFIIALNKIDRCVEWKNKKNASSYHQLQNQTKNCKMDYETKRQQVVTQLAEKGFNVAFYWENEDPKTYISVVPTSGFTGEGIPDLLSVIVKYTSVYMKNKIKVKEQFNCTVLEKKVTEGHGTTIDCLLIDGQIKKDDKIILAGFQGPIVTKVRALLTPHPMKEMRVKGEYIHHDVIYASMGLKISAVGLEDAMAGSQMYLANSQDDIEKATQIINNEMEEVKKYIKLQNQGVGVAASTLGSLEALLQYLNSQEIPVSYVSVGPVSKDDVMKALKNVLLEDVNRRKKEYACMLVFDVKILPDAQKFAEENQIKIFEANIIYHLFTKFTEFIKQVKEERKKKEAADVVFPSLLKIVRIINAKEPLILGVEVEQGILKTGTPICIYDQNSNKNKIGIVETIELNHKSLKEARATTGAVALRIGTNQAIQAGKQITLETKLASLITRRAIDILKEHYREELTLDDWQLVKDLKLFLNIG</sequence>
<evidence type="ECO:0000313" key="17">
    <source>
        <dbReference type="Proteomes" id="UP000689195"/>
    </source>
</evidence>
<evidence type="ECO:0000256" key="12">
    <source>
        <dbReference type="ARBA" id="ARBA00032478"/>
    </source>
</evidence>
<feature type="compositionally biased region" description="Basic and acidic residues" evidence="14">
    <location>
        <begin position="289"/>
        <end position="300"/>
    </location>
</feature>
<evidence type="ECO:0000313" key="16">
    <source>
        <dbReference type="EMBL" id="CAD8199079.1"/>
    </source>
</evidence>
<keyword evidence="5" id="KW-0963">Cytoplasm</keyword>
<organism evidence="16 17">
    <name type="scientific">Paramecium pentaurelia</name>
    <dbReference type="NCBI Taxonomy" id="43138"/>
    <lineage>
        <taxon>Eukaryota</taxon>
        <taxon>Sar</taxon>
        <taxon>Alveolata</taxon>
        <taxon>Ciliophora</taxon>
        <taxon>Intramacronucleata</taxon>
        <taxon>Oligohymenophorea</taxon>
        <taxon>Peniculida</taxon>
        <taxon>Parameciidae</taxon>
        <taxon>Paramecium</taxon>
    </lineage>
</organism>
<evidence type="ECO:0000256" key="8">
    <source>
        <dbReference type="ARBA" id="ARBA00022741"/>
    </source>
</evidence>
<dbReference type="FunFam" id="2.40.30.10:FF:000013">
    <property type="entry name" value="eukaryotic translation initiation factor 5B"/>
    <property type="match status" value="1"/>
</dbReference>
<dbReference type="PANTHER" id="PTHR43381:SF4">
    <property type="entry name" value="EUKARYOTIC TRANSLATION INITIATION FACTOR 5B"/>
    <property type="match status" value="1"/>
</dbReference>
<dbReference type="EC" id="3.6.5.3" evidence="3"/>
<dbReference type="GO" id="GO:0005739">
    <property type="term" value="C:mitochondrion"/>
    <property type="evidence" value="ECO:0007669"/>
    <property type="project" value="TreeGrafter"/>
</dbReference>
<keyword evidence="10" id="KW-0648">Protein biosynthesis</keyword>
<dbReference type="GO" id="GO:0005525">
    <property type="term" value="F:GTP binding"/>
    <property type="evidence" value="ECO:0007669"/>
    <property type="project" value="UniProtKB-KW"/>
</dbReference>
<name>A0A8S1XDT6_9CILI</name>
<dbReference type="AlphaFoldDB" id="A0A8S1XDT6"/>
<dbReference type="GO" id="GO:0003743">
    <property type="term" value="F:translation initiation factor activity"/>
    <property type="evidence" value="ECO:0007669"/>
    <property type="project" value="UniProtKB-KW"/>
</dbReference>
<dbReference type="InterPro" id="IPR000795">
    <property type="entry name" value="T_Tr_GTP-bd_dom"/>
</dbReference>
<feature type="compositionally biased region" description="Low complexity" evidence="14">
    <location>
        <begin position="272"/>
        <end position="288"/>
    </location>
</feature>
<evidence type="ECO:0000256" key="2">
    <source>
        <dbReference type="ARBA" id="ARBA00007733"/>
    </source>
</evidence>
<keyword evidence="8" id="KW-0547">Nucleotide-binding</keyword>
<evidence type="ECO:0000256" key="9">
    <source>
        <dbReference type="ARBA" id="ARBA00022801"/>
    </source>
</evidence>
<evidence type="ECO:0000259" key="15">
    <source>
        <dbReference type="PROSITE" id="PS51722"/>
    </source>
</evidence>
<proteinExistence type="inferred from homology"/>
<keyword evidence="11" id="KW-0342">GTP-binding</keyword>
<evidence type="ECO:0000256" key="14">
    <source>
        <dbReference type="SAM" id="MobiDB-lite"/>
    </source>
</evidence>
<feature type="region of interest" description="Disordered" evidence="14">
    <location>
        <begin position="1"/>
        <end position="300"/>
    </location>
</feature>
<feature type="region of interest" description="Disordered" evidence="14">
    <location>
        <begin position="330"/>
        <end position="350"/>
    </location>
</feature>
<dbReference type="FunFam" id="3.40.50.10050:FF:000002">
    <property type="entry name" value="Eukaryotic translation initiation factor 5B"/>
    <property type="match status" value="1"/>
</dbReference>
<dbReference type="InterPro" id="IPR015760">
    <property type="entry name" value="TIF_IF2"/>
</dbReference>
<dbReference type="FunFam" id="3.40.50.300:FF:000112">
    <property type="entry name" value="Eukaryotic translation initiation factor 5B"/>
    <property type="match status" value="1"/>
</dbReference>
<dbReference type="GO" id="GO:0003924">
    <property type="term" value="F:GTPase activity"/>
    <property type="evidence" value="ECO:0007669"/>
    <property type="project" value="InterPro"/>
</dbReference>
<dbReference type="PROSITE" id="PS51722">
    <property type="entry name" value="G_TR_2"/>
    <property type="match status" value="1"/>
</dbReference>
<evidence type="ECO:0000256" key="13">
    <source>
        <dbReference type="SAM" id="Coils"/>
    </source>
</evidence>
<comment type="similarity">
    <text evidence="2">Belongs to the TRAFAC class translation factor GTPase superfamily. Classic translation factor GTPase family. IF-2 subfamily.</text>
</comment>
<reference evidence="16" key="1">
    <citation type="submission" date="2021-01" db="EMBL/GenBank/DDBJ databases">
        <authorList>
            <consortium name="Genoscope - CEA"/>
            <person name="William W."/>
        </authorList>
    </citation>
    <scope>NUCLEOTIDE SEQUENCE</scope>
</reference>
<evidence type="ECO:0000256" key="3">
    <source>
        <dbReference type="ARBA" id="ARBA00011986"/>
    </source>
</evidence>
<keyword evidence="7" id="KW-0479">Metal-binding</keyword>
<dbReference type="PANTHER" id="PTHR43381">
    <property type="entry name" value="TRANSLATION INITIATION FACTOR IF-2-RELATED"/>
    <property type="match status" value="1"/>
</dbReference>
<feature type="compositionally biased region" description="Basic and acidic residues" evidence="14">
    <location>
        <begin position="94"/>
        <end position="103"/>
    </location>
</feature>
<comment type="subcellular location">
    <subcellularLocation>
        <location evidence="1">Cytoplasm</location>
    </subcellularLocation>
</comment>
<dbReference type="Pfam" id="PF00009">
    <property type="entry name" value="GTP_EFTU"/>
    <property type="match status" value="1"/>
</dbReference>
<dbReference type="Proteomes" id="UP000689195">
    <property type="component" value="Unassembled WGS sequence"/>
</dbReference>
<evidence type="ECO:0000256" key="4">
    <source>
        <dbReference type="ARBA" id="ARBA00013824"/>
    </source>
</evidence>
<evidence type="ECO:0000256" key="6">
    <source>
        <dbReference type="ARBA" id="ARBA00022540"/>
    </source>
</evidence>
<dbReference type="Pfam" id="PF14578">
    <property type="entry name" value="GTP_EFTU_D4"/>
    <property type="match status" value="1"/>
</dbReference>
<feature type="compositionally biased region" description="Basic and acidic residues" evidence="14">
    <location>
        <begin position="136"/>
        <end position="193"/>
    </location>
</feature>
<protein>
    <recommendedName>
        <fullName evidence="4">Eukaryotic translation initiation factor 5B</fullName>
        <ecNumber evidence="3">3.6.5.3</ecNumber>
    </recommendedName>
    <alternativeName>
        <fullName evidence="12">Translation initiation factor IF-2</fullName>
    </alternativeName>
</protein>
<dbReference type="CDD" id="cd03703">
    <property type="entry name" value="aeIF5B_II"/>
    <property type="match status" value="1"/>
</dbReference>
<dbReference type="NCBIfam" id="TIGR00231">
    <property type="entry name" value="small_GTP"/>
    <property type="match status" value="1"/>
</dbReference>
<dbReference type="GO" id="GO:0046872">
    <property type="term" value="F:metal ion binding"/>
    <property type="evidence" value="ECO:0007669"/>
    <property type="project" value="UniProtKB-KW"/>
</dbReference>
<evidence type="ECO:0000256" key="11">
    <source>
        <dbReference type="ARBA" id="ARBA00023134"/>
    </source>
</evidence>
<keyword evidence="9" id="KW-0378">Hydrolase</keyword>
<evidence type="ECO:0000256" key="1">
    <source>
        <dbReference type="ARBA" id="ARBA00004496"/>
    </source>
</evidence>
<dbReference type="Pfam" id="PF11987">
    <property type="entry name" value="IF-2"/>
    <property type="match status" value="1"/>
</dbReference>
<dbReference type="InterPro" id="IPR023115">
    <property type="entry name" value="TIF_IF2_dom3"/>
</dbReference>
<keyword evidence="13" id="KW-0175">Coiled coil</keyword>
<dbReference type="CDD" id="cd01887">
    <property type="entry name" value="IF2_eIF5B"/>
    <property type="match status" value="1"/>
</dbReference>
<dbReference type="OrthoDB" id="4928at2759"/>
<feature type="compositionally biased region" description="Polar residues" evidence="14">
    <location>
        <begin position="238"/>
        <end position="255"/>
    </location>
</feature>
<evidence type="ECO:0000256" key="10">
    <source>
        <dbReference type="ARBA" id="ARBA00022917"/>
    </source>
</evidence>
<evidence type="ECO:0000256" key="7">
    <source>
        <dbReference type="ARBA" id="ARBA00022723"/>
    </source>
</evidence>
<feature type="coiled-coil region" evidence="13">
    <location>
        <begin position="685"/>
        <end position="712"/>
    </location>
</feature>
<feature type="compositionally biased region" description="Low complexity" evidence="14">
    <location>
        <begin position="1"/>
        <end position="21"/>
    </location>
</feature>
<keyword evidence="6" id="KW-0396">Initiation factor</keyword>
<accession>A0A8S1XDT6</accession>
<keyword evidence="17" id="KW-1185">Reference proteome</keyword>
<dbReference type="EMBL" id="CAJJDO010000120">
    <property type="protein sequence ID" value="CAD8199079.1"/>
    <property type="molecule type" value="Genomic_DNA"/>
</dbReference>
<feature type="compositionally biased region" description="Basic and acidic residues" evidence="14">
    <location>
        <begin position="201"/>
        <end position="213"/>
    </location>
</feature>
<comment type="caution">
    <text evidence="16">The sequence shown here is derived from an EMBL/GenBank/DDBJ whole genome shotgun (WGS) entry which is preliminary data.</text>
</comment>
<dbReference type="InterPro" id="IPR005225">
    <property type="entry name" value="Small_GTP-bd"/>
</dbReference>